<dbReference type="Pfam" id="PF18181">
    <property type="entry name" value="SLATT_1"/>
    <property type="match status" value="1"/>
</dbReference>
<keyword evidence="1" id="KW-0472">Membrane</keyword>
<evidence type="ECO:0000256" key="1">
    <source>
        <dbReference type="SAM" id="Phobius"/>
    </source>
</evidence>
<keyword evidence="1" id="KW-0812">Transmembrane</keyword>
<proteinExistence type="predicted"/>
<feature type="transmembrane region" description="Helical" evidence="1">
    <location>
        <begin position="211"/>
        <end position="228"/>
    </location>
</feature>
<feature type="domain" description="SMODS and SLOG-associating 2TM effector" evidence="2">
    <location>
        <begin position="159"/>
        <end position="281"/>
    </location>
</feature>
<evidence type="ECO:0000259" key="3">
    <source>
        <dbReference type="Pfam" id="PF18184"/>
    </source>
</evidence>
<dbReference type="Proteomes" id="UP000663901">
    <property type="component" value="Chromosome"/>
</dbReference>
<dbReference type="EMBL" id="CP059084">
    <property type="protein sequence ID" value="QTC47288.1"/>
    <property type="molecule type" value="Genomic_DNA"/>
</dbReference>
<feature type="transmembrane region" description="Helical" evidence="1">
    <location>
        <begin position="49"/>
        <end position="70"/>
    </location>
</feature>
<evidence type="ECO:0000259" key="2">
    <source>
        <dbReference type="Pfam" id="PF18181"/>
    </source>
</evidence>
<feature type="transmembrane region" description="Helical" evidence="1">
    <location>
        <begin position="184"/>
        <end position="205"/>
    </location>
</feature>
<evidence type="ECO:0000313" key="5">
    <source>
        <dbReference type="Proteomes" id="UP000663901"/>
    </source>
</evidence>
<dbReference type="AlphaFoldDB" id="A0A8A4K611"/>
<feature type="domain" description="SMODS and SLOG-associating 2TM effector" evidence="3">
    <location>
        <begin position="7"/>
        <end position="156"/>
    </location>
</feature>
<protein>
    <submittedName>
        <fullName evidence="4">DUF4231 domain-containing protein</fullName>
    </submittedName>
</protein>
<accession>A0A8A4K611</accession>
<sequence>MEDKDFPALYQSANDLSLNSQSQFFTALRFHLIALVVAAVLSIVSVTHWIVAALQVFALLAALACSIYLFSVRPEKLWYGGRAVAESIKTITWRYVCRAEPFQGDDQVARKDFHHTLKAIIEQNREVCRALTDYLDGTQISHVMEQIRSQPLNKRKKIYIESRVGDQHTWYANKAKFNRRRARYFFGALIAINTFAVICAVVRVANVDVPFWPTDIFVASAASILTWMQAKRFSELAASYSLTSHEIGLVKEEAKQPNTDEEFSVFVGDAENAFSREHTQWVARKDV</sequence>
<dbReference type="Pfam" id="PF18184">
    <property type="entry name" value="SLATT_3"/>
    <property type="match status" value="1"/>
</dbReference>
<reference evidence="4" key="1">
    <citation type="submission" date="2020-07" db="EMBL/GenBank/DDBJ databases">
        <title>Genome Sequences for Panteoa spp. that cause Center Rot in Onions.</title>
        <authorList>
            <person name="Asselin J.A."/>
            <person name="Helmann T."/>
            <person name="Beer S."/>
            <person name="Stodghill P."/>
        </authorList>
    </citation>
    <scope>NUCLEOTIDE SEQUENCE</scope>
    <source>
        <strain evidence="4">OC5a</strain>
    </source>
</reference>
<dbReference type="InterPro" id="IPR041116">
    <property type="entry name" value="SLATT_3"/>
</dbReference>
<name>A0A8A4K611_PANAN</name>
<gene>
    <name evidence="4" type="ORF">H0Z12_06880</name>
</gene>
<dbReference type="InterPro" id="IPR040884">
    <property type="entry name" value="SLATT_1"/>
</dbReference>
<organism evidence="4 5">
    <name type="scientific">Pantoea ananas</name>
    <name type="common">Erwinia uredovora</name>
    <dbReference type="NCBI Taxonomy" id="553"/>
    <lineage>
        <taxon>Bacteria</taxon>
        <taxon>Pseudomonadati</taxon>
        <taxon>Pseudomonadota</taxon>
        <taxon>Gammaproteobacteria</taxon>
        <taxon>Enterobacterales</taxon>
        <taxon>Erwiniaceae</taxon>
        <taxon>Pantoea</taxon>
    </lineage>
</organism>
<dbReference type="NCBIfam" id="NF033634">
    <property type="entry name" value="SLATT_1"/>
    <property type="match status" value="1"/>
</dbReference>
<dbReference type="NCBIfam" id="NF033610">
    <property type="entry name" value="SLATT_3"/>
    <property type="match status" value="1"/>
</dbReference>
<evidence type="ECO:0000313" key="4">
    <source>
        <dbReference type="EMBL" id="QTC47288.1"/>
    </source>
</evidence>
<dbReference type="RefSeq" id="WP_097329771.1">
    <property type="nucleotide sequence ID" value="NZ_CP059084.1"/>
</dbReference>
<keyword evidence="1" id="KW-1133">Transmembrane helix</keyword>
<feature type="transmembrane region" description="Helical" evidence="1">
    <location>
        <begin position="24"/>
        <end position="43"/>
    </location>
</feature>